<evidence type="ECO:0000256" key="1">
    <source>
        <dbReference type="SAM" id="Phobius"/>
    </source>
</evidence>
<accession>A0ABW0W104</accession>
<reference evidence="3" key="1">
    <citation type="journal article" date="2019" name="Int. J. Syst. Evol. Microbiol.">
        <title>The Global Catalogue of Microorganisms (GCM) 10K type strain sequencing project: providing services to taxonomists for standard genome sequencing and annotation.</title>
        <authorList>
            <consortium name="The Broad Institute Genomics Platform"/>
            <consortium name="The Broad Institute Genome Sequencing Center for Infectious Disease"/>
            <person name="Wu L."/>
            <person name="Ma J."/>
        </authorList>
    </citation>
    <scope>NUCLEOTIDE SEQUENCE [LARGE SCALE GENOMIC DNA]</scope>
    <source>
        <strain evidence="3">CGMCC 1.3240</strain>
    </source>
</reference>
<keyword evidence="1" id="KW-1133">Transmembrane helix</keyword>
<protein>
    <submittedName>
        <fullName evidence="2">Uncharacterized protein</fullName>
    </submittedName>
</protein>
<keyword evidence="3" id="KW-1185">Reference proteome</keyword>
<keyword evidence="1" id="KW-0812">Transmembrane</keyword>
<dbReference type="Proteomes" id="UP001596047">
    <property type="component" value="Unassembled WGS sequence"/>
</dbReference>
<dbReference type="Gene3D" id="3.40.1190.30">
    <property type="match status" value="1"/>
</dbReference>
<comment type="caution">
    <text evidence="2">The sequence shown here is derived from an EMBL/GenBank/DDBJ whole genome shotgun (WGS) entry which is preliminary data.</text>
</comment>
<evidence type="ECO:0000313" key="3">
    <source>
        <dbReference type="Proteomes" id="UP001596047"/>
    </source>
</evidence>
<dbReference type="RefSeq" id="WP_379189703.1">
    <property type="nucleotide sequence ID" value="NZ_JBHSOW010000068.1"/>
</dbReference>
<sequence length="73" mass="7702">MKTKLLLTLVPSRTGKSWLTIFALGSSSVITAAGLAGLGLNVQFISIVGDDEFGRFSLIELSRFGVTGIDTRG</sequence>
<feature type="transmembrane region" description="Helical" evidence="1">
    <location>
        <begin position="21"/>
        <end position="48"/>
    </location>
</feature>
<proteinExistence type="predicted"/>
<keyword evidence="1" id="KW-0472">Membrane</keyword>
<dbReference type="SUPFAM" id="SSF53613">
    <property type="entry name" value="Ribokinase-like"/>
    <property type="match status" value="1"/>
</dbReference>
<dbReference type="InterPro" id="IPR029056">
    <property type="entry name" value="Ribokinase-like"/>
</dbReference>
<gene>
    <name evidence="2" type="ORF">ACFPYJ_18740</name>
</gene>
<dbReference type="EMBL" id="JBHSOW010000068">
    <property type="protein sequence ID" value="MFC5651108.1"/>
    <property type="molecule type" value="Genomic_DNA"/>
</dbReference>
<name>A0ABW0W104_9BACL</name>
<organism evidence="2 3">
    <name type="scientific">Paenibacillus solisilvae</name>
    <dbReference type="NCBI Taxonomy" id="2486751"/>
    <lineage>
        <taxon>Bacteria</taxon>
        <taxon>Bacillati</taxon>
        <taxon>Bacillota</taxon>
        <taxon>Bacilli</taxon>
        <taxon>Bacillales</taxon>
        <taxon>Paenibacillaceae</taxon>
        <taxon>Paenibacillus</taxon>
    </lineage>
</organism>
<evidence type="ECO:0000313" key="2">
    <source>
        <dbReference type="EMBL" id="MFC5651108.1"/>
    </source>
</evidence>